<accession>A0A2T6B8C7</accession>
<keyword evidence="3" id="KW-1185">Reference proteome</keyword>
<evidence type="ECO:0000313" key="3">
    <source>
        <dbReference type="Proteomes" id="UP000244224"/>
    </source>
</evidence>
<name>A0A2T6B8C7_9RHOB</name>
<sequence length="315" mass="34106">MTGAREVRRLITHDGRFHADEVLATAVLTRLFPEAEVVRTRDQGLVQDPFSPDIIYDVGGVYEPARRRFDHHQPGAPTRPNGDPYSAFGLIWARYAAPYLRQIGTDPSLIDRVAASVDESLVRGIDLLDNGRLDPAQLGAAADLTLPMLIEDLNPAFDDPSPEAERSGFDAAVRLAATLLENRALSAEATLRADREVRGAIDASWGSPILELPRGAPFGETISRSGADHIRLVVHPRKTDWVVSTVSVTPGSFVRRLDLPEAWAGLEGEALSEASGVGGAVFCHRARFMAVARTREGALRMAELALAPDPVPEPS</sequence>
<dbReference type="Proteomes" id="UP000244224">
    <property type="component" value="Unassembled WGS sequence"/>
</dbReference>
<dbReference type="GO" id="GO:0005737">
    <property type="term" value="C:cytoplasm"/>
    <property type="evidence" value="ECO:0007669"/>
    <property type="project" value="TreeGrafter"/>
</dbReference>
<evidence type="ECO:0000313" key="2">
    <source>
        <dbReference type="EMBL" id="PTX52282.1"/>
    </source>
</evidence>
<evidence type="ECO:0000256" key="1">
    <source>
        <dbReference type="ARBA" id="ARBA00010105"/>
    </source>
</evidence>
<proteinExistence type="inferred from homology"/>
<dbReference type="EMBL" id="QBKP01000002">
    <property type="protein sequence ID" value="PTX52282.1"/>
    <property type="molecule type" value="Genomic_DNA"/>
</dbReference>
<protein>
    <submittedName>
        <fullName evidence="2">Uncharacterized UPF0160 family protein</fullName>
    </submittedName>
</protein>
<dbReference type="InterPro" id="IPR003226">
    <property type="entry name" value="MYG1_exonuclease"/>
</dbReference>
<organism evidence="2 3">
    <name type="scientific">Gemmobacter caeni</name>
    <dbReference type="NCBI Taxonomy" id="589035"/>
    <lineage>
        <taxon>Bacteria</taxon>
        <taxon>Pseudomonadati</taxon>
        <taxon>Pseudomonadota</taxon>
        <taxon>Alphaproteobacteria</taxon>
        <taxon>Rhodobacterales</taxon>
        <taxon>Paracoccaceae</taxon>
        <taxon>Gemmobacter</taxon>
    </lineage>
</organism>
<dbReference type="AlphaFoldDB" id="A0A2T6B8C7"/>
<dbReference type="PANTHER" id="PTHR11215">
    <property type="entry name" value="METAL DEPENDENT HYDROLASE - RELATED"/>
    <property type="match status" value="1"/>
</dbReference>
<comment type="similarity">
    <text evidence="1">Belongs to the MYG1 family.</text>
</comment>
<comment type="caution">
    <text evidence="2">The sequence shown here is derived from an EMBL/GenBank/DDBJ whole genome shotgun (WGS) entry which is preliminary data.</text>
</comment>
<gene>
    <name evidence="2" type="ORF">C8N34_10260</name>
</gene>
<reference evidence="2 3" key="1">
    <citation type="submission" date="2018-04" db="EMBL/GenBank/DDBJ databases">
        <title>Genomic Encyclopedia of Archaeal and Bacterial Type Strains, Phase II (KMG-II): from individual species to whole genera.</title>
        <authorList>
            <person name="Goeker M."/>
        </authorList>
    </citation>
    <scope>NUCLEOTIDE SEQUENCE [LARGE SCALE GENOMIC DNA]</scope>
    <source>
        <strain evidence="2 3">DSM 21823</strain>
    </source>
</reference>
<dbReference type="RefSeq" id="WP_108127598.1">
    <property type="nucleotide sequence ID" value="NZ_QBKP01000002.1"/>
</dbReference>
<dbReference type="OrthoDB" id="183622at2"/>
<dbReference type="PANTHER" id="PTHR11215:SF1">
    <property type="entry name" value="MYG1 EXONUCLEASE"/>
    <property type="match status" value="1"/>
</dbReference>
<dbReference type="Pfam" id="PF03690">
    <property type="entry name" value="MYG1_exonuc"/>
    <property type="match status" value="1"/>
</dbReference>